<dbReference type="InterPro" id="IPR015943">
    <property type="entry name" value="WD40/YVTN_repeat-like_dom_sf"/>
</dbReference>
<dbReference type="Proteomes" id="UP000886520">
    <property type="component" value="Chromosome 15"/>
</dbReference>
<feature type="compositionally biased region" description="Polar residues" evidence="6">
    <location>
        <begin position="693"/>
        <end position="711"/>
    </location>
</feature>
<feature type="repeat" description="WD" evidence="5">
    <location>
        <begin position="1313"/>
        <end position="1344"/>
    </location>
</feature>
<feature type="compositionally biased region" description="Basic and acidic residues" evidence="6">
    <location>
        <begin position="404"/>
        <end position="421"/>
    </location>
</feature>
<dbReference type="InterPro" id="IPR036322">
    <property type="entry name" value="WD40_repeat_dom_sf"/>
</dbReference>
<feature type="region of interest" description="Disordered" evidence="6">
    <location>
        <begin position="666"/>
        <end position="711"/>
    </location>
</feature>
<gene>
    <name evidence="8" type="ORF">GOP47_0015951</name>
</gene>
<dbReference type="Pfam" id="PF04564">
    <property type="entry name" value="U-box"/>
    <property type="match status" value="1"/>
</dbReference>
<proteinExistence type="predicted"/>
<protein>
    <recommendedName>
        <fullName evidence="3">RING-type E3 ubiquitin transferase</fullName>
        <ecNumber evidence="3">2.3.2.27</ecNumber>
    </recommendedName>
</protein>
<dbReference type="Pfam" id="PF23628">
    <property type="entry name" value="ARM_LIN_C"/>
    <property type="match status" value="1"/>
</dbReference>
<reference evidence="8" key="1">
    <citation type="submission" date="2021-01" db="EMBL/GenBank/DDBJ databases">
        <title>Adiantum capillus-veneris genome.</title>
        <authorList>
            <person name="Fang Y."/>
            <person name="Liao Q."/>
        </authorList>
    </citation>
    <scope>NUCLEOTIDE SEQUENCE</scope>
    <source>
        <strain evidence="8">H3</strain>
        <tissue evidence="8">Leaf</tissue>
    </source>
</reference>
<dbReference type="Pfam" id="PF00400">
    <property type="entry name" value="WD40"/>
    <property type="match status" value="1"/>
</dbReference>
<evidence type="ECO:0000256" key="2">
    <source>
        <dbReference type="ARBA" id="ARBA00004906"/>
    </source>
</evidence>
<sequence length="1552" mass="171513">MTPAGSLESDDAVLNELIAVVGKYTLDALLDTEQRRQHKELCAERLAAQDNVEVQYAEQAVLANLDWGMDALEEAIMTSNEETKKARLEHAEKMLQVSALLNTRHTTAGVPNSYLSAWAHLNLAFVSKLRDDDCKAAAHILEMFLVEPFYARVDFAPSLWEKLFLSHLTSILGWYSEQRHQIIASILPDGTDYSWSKDELSYNVAEYKNFLSILGPEQALKLQQLEQVYQDSLDENTRLYARYYKEWVNLDPSVSPKRNMPLMPIAEPPMTPTRELSHLPRAFKFGPQPPTSAGFSHSHSGFSTVYNTSDNQVTLQGRPDAYCGMTGTHNPMWDVDEESQISEGGARVITYGMELPQVVRHSPFTDQSPGEHLSLQSSEESSLSARGQSDGRGIGHQSPIESQISEKDSRKTSSRIHAESHHKTRSSNALSTLFQDQDTVVVSSSRSSPIIQGRSWSPDSRLKTVENLSLTTIALGSHAMAKQKKKTVKLEAGGESDGNDERVFQKEAIQDEGQQKTRTKRRSKSRSLAQSPPDFGTNGHGHTLSQLTLPDISTPATRPPKDFVCPITSQIFNDPVTLETGQTYERKAIQEWLDRGNTTCPITRQTLQSLSLPKTNYVLKRVIASWKEQHPDLALEYGSSENSPCVPRTQQNYLLLTGGPYDQSVLEASGSPNGSFSPSSITSSTKSRQSQRTNGHGSARNSSTRTEISQSAQETLIDELKPAVVCICSSDELQECEAAVFKIARVWRESKGAQAVQVHLAQAEMLKSLMEVLSISNNAEVLEAAIYILSELIQRDESVARLVAVEDPSYEFVIGLLKRKIPSSAVLLYQLEPLLSQSAGSDLLPLLMDVLHKCEHESVRCKNQYQMFLGPKEAASLMIDKMLTSAEHSSKSALAHGIISMDGLSPLVDSLEAASMKERISAVSILLCCMQADGKSRSYIAHSAQLTPVLELLHCDNERGRHVTILFLTELVRLSRSINNQLLQVIKDEGSLSTMHVLLVRLQKAPSEQRPFIAGFLLQLDLLIKPKKGSMYREEAIEALIEALCNKDMLSSQVAAAETLVCLGSRFSSSGRSLLELSLLKSAGLEQGLKAVLKEEQSLQKPAVPDGILQENRVEEEKACMEWERRVAGALVNFENGLIFEGLYKGMKSQPVALSKPCNIASTWLVHMLPLLPDTGVQDKACKILMPEYIRILKLSKVTEEKALAVLALHSFVDDSGLQELVQRANDISGPLRQLRSSSKMASTILKKLISSPLVNVPELWAHEEIAPPIDAGVNGEVRCLAQIAGRLFSGHSDGSMKVWDCRKKNLILIQDLKEHQKSVTCLFVAHTGDKLYSGSLDKTVKVWLIGLDEVQLLKTHETKEPVQCLVANGTMLYLGAPQSSGVRVLQSEAGMKTLLPNKHVQSMTMEDGRLLCGCTDNSIQELDVSKGTVAILQQGVRTLLGKKAIYALQVYDDKLYSSGSCVEGVCAKVWRLKDKSLEGQFTTNLDVRAMVVDDEFVYLGSNAGVIEVWLRRRLVKVAGMNIGCKVMAILAHENVLYCGCEDGKIRRWTAG</sequence>
<evidence type="ECO:0000256" key="6">
    <source>
        <dbReference type="SAM" id="MobiDB-lite"/>
    </source>
</evidence>
<dbReference type="PANTHER" id="PTHR47446">
    <property type="entry name" value="RING-TYPE E3 UBIQUITIN TRANSFERASE"/>
    <property type="match status" value="1"/>
</dbReference>
<dbReference type="Gene3D" id="3.30.40.10">
    <property type="entry name" value="Zinc/RING finger domain, C3HC4 (zinc finger)"/>
    <property type="match status" value="1"/>
</dbReference>
<evidence type="ECO:0000256" key="5">
    <source>
        <dbReference type="PROSITE-ProRule" id="PRU00221"/>
    </source>
</evidence>
<evidence type="ECO:0000313" key="8">
    <source>
        <dbReference type="EMBL" id="KAI5069650.1"/>
    </source>
</evidence>
<dbReference type="InterPro" id="IPR052858">
    <property type="entry name" value="E3_ubiquitin-ligase_LIN"/>
</dbReference>
<dbReference type="PANTHER" id="PTHR47446:SF2">
    <property type="entry name" value="RING-TYPE E3 UBIQUITIN TRANSFERASE"/>
    <property type="match status" value="1"/>
</dbReference>
<dbReference type="GO" id="GO:0061630">
    <property type="term" value="F:ubiquitin protein ligase activity"/>
    <property type="evidence" value="ECO:0007669"/>
    <property type="project" value="UniProtKB-EC"/>
</dbReference>
<dbReference type="EC" id="2.3.2.27" evidence="3"/>
<dbReference type="InterPro" id="IPR056512">
    <property type="entry name" value="LIN_N"/>
</dbReference>
<dbReference type="SMART" id="SM00504">
    <property type="entry name" value="Ubox"/>
    <property type="match status" value="1"/>
</dbReference>
<dbReference type="InterPro" id="IPR045210">
    <property type="entry name" value="RING-Ubox_PUB"/>
</dbReference>
<evidence type="ECO:0000313" key="9">
    <source>
        <dbReference type="Proteomes" id="UP000886520"/>
    </source>
</evidence>
<organism evidence="8 9">
    <name type="scientific">Adiantum capillus-veneris</name>
    <name type="common">Maidenhair fern</name>
    <dbReference type="NCBI Taxonomy" id="13818"/>
    <lineage>
        <taxon>Eukaryota</taxon>
        <taxon>Viridiplantae</taxon>
        <taxon>Streptophyta</taxon>
        <taxon>Embryophyta</taxon>
        <taxon>Tracheophyta</taxon>
        <taxon>Polypodiopsida</taxon>
        <taxon>Polypodiidae</taxon>
        <taxon>Polypodiales</taxon>
        <taxon>Pteridineae</taxon>
        <taxon>Pteridaceae</taxon>
        <taxon>Vittarioideae</taxon>
        <taxon>Adiantum</taxon>
    </lineage>
</organism>
<evidence type="ECO:0000259" key="7">
    <source>
        <dbReference type="PROSITE" id="PS51698"/>
    </source>
</evidence>
<dbReference type="PROSITE" id="PS50082">
    <property type="entry name" value="WD_REPEATS_2"/>
    <property type="match status" value="1"/>
</dbReference>
<dbReference type="OrthoDB" id="6252103at2759"/>
<dbReference type="Gene3D" id="2.130.10.10">
    <property type="entry name" value="YVTN repeat-like/Quinoprotein amine dehydrogenase"/>
    <property type="match status" value="1"/>
</dbReference>
<feature type="region of interest" description="Disordered" evidence="6">
    <location>
        <begin position="486"/>
        <end position="552"/>
    </location>
</feature>
<name>A0A9D4UKR2_ADICA</name>
<comment type="caution">
    <text evidence="8">The sequence shown here is derived from an EMBL/GenBank/DDBJ whole genome shotgun (WGS) entry which is preliminary data.</text>
</comment>
<comment type="catalytic activity">
    <reaction evidence="1">
        <text>S-ubiquitinyl-[E2 ubiquitin-conjugating enzyme]-L-cysteine + [acceptor protein]-L-lysine = [E2 ubiquitin-conjugating enzyme]-L-cysteine + N(6)-ubiquitinyl-[acceptor protein]-L-lysine.</text>
        <dbReference type="EC" id="2.3.2.27"/>
    </reaction>
</comment>
<keyword evidence="5" id="KW-0853">WD repeat</keyword>
<dbReference type="SUPFAM" id="SSF48371">
    <property type="entry name" value="ARM repeat"/>
    <property type="match status" value="1"/>
</dbReference>
<dbReference type="InterPro" id="IPR001680">
    <property type="entry name" value="WD40_rpt"/>
</dbReference>
<feature type="compositionally biased region" description="Low complexity" evidence="6">
    <location>
        <begin position="371"/>
        <end position="384"/>
    </location>
</feature>
<dbReference type="SUPFAM" id="SSF57850">
    <property type="entry name" value="RING/U-box"/>
    <property type="match status" value="1"/>
</dbReference>
<feature type="domain" description="U-box" evidence="7">
    <location>
        <begin position="558"/>
        <end position="633"/>
    </location>
</feature>
<dbReference type="Pfam" id="PF23568">
    <property type="entry name" value="ARM_LIN"/>
    <property type="match status" value="1"/>
</dbReference>
<feature type="compositionally biased region" description="Low complexity" evidence="6">
    <location>
        <begin position="669"/>
        <end position="692"/>
    </location>
</feature>
<comment type="pathway">
    <text evidence="2">Protein modification; protein ubiquitination.</text>
</comment>
<dbReference type="Pfam" id="PF23654">
    <property type="entry name" value="ARM_LIN_2nd"/>
    <property type="match status" value="1"/>
</dbReference>
<dbReference type="InterPro" id="IPR013083">
    <property type="entry name" value="Znf_RING/FYVE/PHD"/>
</dbReference>
<dbReference type="Gene3D" id="1.25.10.10">
    <property type="entry name" value="Leucine-rich Repeat Variant"/>
    <property type="match status" value="1"/>
</dbReference>
<dbReference type="SUPFAM" id="SSF50978">
    <property type="entry name" value="WD40 repeat-like"/>
    <property type="match status" value="1"/>
</dbReference>
<evidence type="ECO:0000256" key="4">
    <source>
        <dbReference type="ARBA" id="ARBA00022679"/>
    </source>
</evidence>
<feature type="region of interest" description="Disordered" evidence="6">
    <location>
        <begin position="361"/>
        <end position="431"/>
    </location>
</feature>
<dbReference type="InterPro" id="IPR011989">
    <property type="entry name" value="ARM-like"/>
</dbReference>
<dbReference type="CDD" id="cd16664">
    <property type="entry name" value="RING-Ubox_PUB"/>
    <property type="match status" value="1"/>
</dbReference>
<dbReference type="InterPro" id="IPR016024">
    <property type="entry name" value="ARM-type_fold"/>
</dbReference>
<dbReference type="InterPro" id="IPR056514">
    <property type="entry name" value="ARM_LIN_2nd"/>
</dbReference>
<dbReference type="EMBL" id="JABFUD020000015">
    <property type="protein sequence ID" value="KAI5069650.1"/>
    <property type="molecule type" value="Genomic_DNA"/>
</dbReference>
<keyword evidence="4" id="KW-0808">Transferase</keyword>
<feature type="compositionally biased region" description="Basic and acidic residues" evidence="6">
    <location>
        <begin position="499"/>
        <end position="515"/>
    </location>
</feature>
<evidence type="ECO:0000256" key="3">
    <source>
        <dbReference type="ARBA" id="ARBA00012483"/>
    </source>
</evidence>
<dbReference type="InterPro" id="IPR055566">
    <property type="entry name" value="ARM_LIN"/>
</dbReference>
<dbReference type="InterPro" id="IPR003613">
    <property type="entry name" value="Ubox_domain"/>
</dbReference>
<accession>A0A9D4UKR2</accession>
<keyword evidence="9" id="KW-1185">Reference proteome</keyword>
<evidence type="ECO:0000256" key="1">
    <source>
        <dbReference type="ARBA" id="ARBA00000900"/>
    </source>
</evidence>
<dbReference type="PROSITE" id="PS50294">
    <property type="entry name" value="WD_REPEATS_REGION"/>
    <property type="match status" value="1"/>
</dbReference>
<dbReference type="PROSITE" id="PS51698">
    <property type="entry name" value="U_BOX"/>
    <property type="match status" value="1"/>
</dbReference>
<dbReference type="GO" id="GO:0016567">
    <property type="term" value="P:protein ubiquitination"/>
    <property type="evidence" value="ECO:0007669"/>
    <property type="project" value="InterPro"/>
</dbReference>
<dbReference type="SMART" id="SM00320">
    <property type="entry name" value="WD40"/>
    <property type="match status" value="3"/>
</dbReference>